<dbReference type="Proteomes" id="UP000180036">
    <property type="component" value="Unassembled WGS sequence"/>
</dbReference>
<name>A0AAP7N6R6_BACAM</name>
<gene>
    <name evidence="1" type="ORF">BKP66_11805</name>
</gene>
<evidence type="ECO:0000313" key="1">
    <source>
        <dbReference type="EMBL" id="OIK20312.1"/>
    </source>
</evidence>
<protein>
    <submittedName>
        <fullName evidence="1">DUF3277 domain-containing protein</fullName>
    </submittedName>
</protein>
<dbReference type="GeneID" id="76428493"/>
<dbReference type="AlphaFoldDB" id="A0AAP7N6R6"/>
<sequence>MAAYVYDANEVNTNIDGKIVTGYSEGTMVSCAKDEEKFSTKVSAKGDVSVATKNNPLGTITLTLSMGSPFVPYLNGLANTAKTFPIWVTGGQEKIGGTEAMVKKPADAEFSDEIGDREFEIQVFDYTVLEQ</sequence>
<organism evidence="1 2">
    <name type="scientific">Bacillus amyloliquefaciens</name>
    <name type="common">Bacillus velezensis</name>
    <dbReference type="NCBI Taxonomy" id="1390"/>
    <lineage>
        <taxon>Bacteria</taxon>
        <taxon>Bacillati</taxon>
        <taxon>Bacillota</taxon>
        <taxon>Bacilli</taxon>
        <taxon>Bacillales</taxon>
        <taxon>Bacillaceae</taxon>
        <taxon>Bacillus</taxon>
        <taxon>Bacillus amyloliquefaciens group</taxon>
    </lineage>
</organism>
<dbReference type="NCBIfam" id="NF047581">
    <property type="entry name" value="gp105_phage_fam"/>
    <property type="match status" value="1"/>
</dbReference>
<accession>A0AAP7N6R6</accession>
<dbReference type="RefSeq" id="WP_014470553.1">
    <property type="nucleotide sequence ID" value="NZ_CP041693.1"/>
</dbReference>
<proteinExistence type="predicted"/>
<comment type="caution">
    <text evidence="1">The sequence shown here is derived from an EMBL/GenBank/DDBJ whole genome shotgun (WGS) entry which is preliminary data.</text>
</comment>
<reference evidence="1 2" key="1">
    <citation type="submission" date="2016-10" db="EMBL/GenBank/DDBJ databases">
        <authorList>
            <person name="Marach S."/>
            <person name="Prathuangwong S."/>
            <person name="Takikawa Y."/>
            <person name="Dohra H."/>
        </authorList>
    </citation>
    <scope>NUCLEOTIDE SEQUENCE [LARGE SCALE GENOMIC DNA]</scope>
    <source>
        <strain evidence="1 2">K2</strain>
    </source>
</reference>
<dbReference type="InterPro" id="IPR021695">
    <property type="entry name" value="Phage_KPP10_Orf10"/>
</dbReference>
<evidence type="ECO:0000313" key="2">
    <source>
        <dbReference type="Proteomes" id="UP000180036"/>
    </source>
</evidence>
<dbReference type="EMBL" id="MOEA01000003">
    <property type="protein sequence ID" value="OIK20312.1"/>
    <property type="molecule type" value="Genomic_DNA"/>
</dbReference>